<name>A0ABU4FEK9_9ACTN</name>
<organism evidence="1 2">
    <name type="scientific">Streptomyces prunicolor</name>
    <dbReference type="NCBI Taxonomy" id="67348"/>
    <lineage>
        <taxon>Bacteria</taxon>
        <taxon>Bacillati</taxon>
        <taxon>Actinomycetota</taxon>
        <taxon>Actinomycetes</taxon>
        <taxon>Kitasatosporales</taxon>
        <taxon>Streptomycetaceae</taxon>
        <taxon>Streptomyces</taxon>
    </lineage>
</organism>
<sequence length="40" mass="4309">MITRLAPVCLLRSRQATALPSYGRDAVDAPSVPQQIRTGV</sequence>
<reference evidence="1 2" key="1">
    <citation type="submission" date="2023-10" db="EMBL/GenBank/DDBJ databases">
        <title>Characterization of rhizosphere-enriched actinobacteria from wheat plants lab-grown on chernevaya soil.</title>
        <authorList>
            <person name="Tikhonova E.N."/>
            <person name="Konopkin A."/>
            <person name="Kravchenko I.K."/>
        </authorList>
    </citation>
    <scope>NUCLEOTIDE SEQUENCE [LARGE SCALE GENOMIC DNA]</scope>
    <source>
        <strain evidence="1 2">RR29</strain>
    </source>
</reference>
<evidence type="ECO:0000313" key="1">
    <source>
        <dbReference type="EMBL" id="MDV7219033.1"/>
    </source>
</evidence>
<dbReference type="RefSeq" id="WP_317773115.1">
    <property type="nucleotide sequence ID" value="NZ_JAWMAJ010000081.1"/>
</dbReference>
<keyword evidence="2" id="KW-1185">Reference proteome</keyword>
<gene>
    <name evidence="1" type="ORF">R5A26_24070</name>
</gene>
<proteinExistence type="predicted"/>
<comment type="caution">
    <text evidence="1">The sequence shown here is derived from an EMBL/GenBank/DDBJ whole genome shotgun (WGS) entry which is preliminary data.</text>
</comment>
<protein>
    <submittedName>
        <fullName evidence="1">Uncharacterized protein</fullName>
    </submittedName>
</protein>
<accession>A0ABU4FEK9</accession>
<evidence type="ECO:0000313" key="2">
    <source>
        <dbReference type="Proteomes" id="UP001187346"/>
    </source>
</evidence>
<dbReference type="EMBL" id="JAWMAJ010000081">
    <property type="protein sequence ID" value="MDV7219033.1"/>
    <property type="molecule type" value="Genomic_DNA"/>
</dbReference>
<dbReference type="Proteomes" id="UP001187346">
    <property type="component" value="Unassembled WGS sequence"/>
</dbReference>